<dbReference type="InterPro" id="IPR022898">
    <property type="entry name" value="RNase_HII"/>
</dbReference>
<dbReference type="AlphaFoldDB" id="A0A077UDW5"/>
<keyword evidence="8 14" id="KW-0963">Cytoplasm</keyword>
<feature type="binding site" evidence="14 15">
    <location>
        <position position="78"/>
    </location>
    <ligand>
        <name>a divalent metal cation</name>
        <dbReference type="ChEBI" id="CHEBI:60240"/>
    </ligand>
</feature>
<comment type="catalytic activity">
    <reaction evidence="1 14 15 16">
        <text>Endonucleolytic cleavage to 5'-phosphomonoester.</text>
        <dbReference type="EC" id="3.1.26.4"/>
    </reaction>
</comment>
<comment type="similarity">
    <text evidence="5 14 16">Belongs to the RNase HII family.</text>
</comment>
<keyword evidence="13 14" id="KW-0464">Manganese</keyword>
<evidence type="ECO:0000256" key="12">
    <source>
        <dbReference type="ARBA" id="ARBA00022801"/>
    </source>
</evidence>
<dbReference type="PANTHER" id="PTHR10954:SF18">
    <property type="entry name" value="RIBONUCLEASE HII"/>
    <property type="match status" value="1"/>
</dbReference>
<dbReference type="NCBIfam" id="NF000594">
    <property type="entry name" value="PRK00015.1-1"/>
    <property type="match status" value="1"/>
</dbReference>
<comment type="cofactor">
    <cofactor evidence="14 15">
        <name>Mn(2+)</name>
        <dbReference type="ChEBI" id="CHEBI:29035"/>
    </cofactor>
    <cofactor evidence="14 15">
        <name>Mg(2+)</name>
        <dbReference type="ChEBI" id="CHEBI:18420"/>
    </cofactor>
    <text evidence="14 15">Manganese or magnesium. Binds 1 divalent metal ion per monomer in the absence of substrate. May bind a second metal ion after substrate binding.</text>
</comment>
<evidence type="ECO:0000256" key="11">
    <source>
        <dbReference type="ARBA" id="ARBA00022759"/>
    </source>
</evidence>
<dbReference type="NCBIfam" id="NF000595">
    <property type="entry name" value="PRK00015.1-3"/>
    <property type="match status" value="1"/>
</dbReference>
<evidence type="ECO:0000256" key="16">
    <source>
        <dbReference type="RuleBase" id="RU003515"/>
    </source>
</evidence>
<dbReference type="Proteomes" id="UP000044616">
    <property type="component" value="Unassembled WGS sequence"/>
</dbReference>
<dbReference type="PROSITE" id="PS51975">
    <property type="entry name" value="RNASE_H_2"/>
    <property type="match status" value="1"/>
</dbReference>
<evidence type="ECO:0000256" key="13">
    <source>
        <dbReference type="ARBA" id="ARBA00023211"/>
    </source>
</evidence>
<reference evidence="18 19" key="1">
    <citation type="submission" date="2014-05" db="EMBL/GenBank/DDBJ databases">
        <authorList>
            <person name="Aslett A.Martin."/>
            <person name="De Silva Nishadi"/>
        </authorList>
    </citation>
    <scope>NUCLEOTIDE SEQUENCE [LARGE SCALE GENOMIC DNA]</scope>
</reference>
<feature type="binding site" evidence="14 15">
    <location>
        <position position="79"/>
    </location>
    <ligand>
        <name>a divalent metal cation</name>
        <dbReference type="ChEBI" id="CHEBI:60240"/>
    </ligand>
</feature>
<comment type="subcellular location">
    <subcellularLocation>
        <location evidence="4 14">Cytoplasm</location>
    </subcellularLocation>
</comment>
<dbReference type="InterPro" id="IPR012337">
    <property type="entry name" value="RNaseH-like_sf"/>
</dbReference>
<evidence type="ECO:0000256" key="1">
    <source>
        <dbReference type="ARBA" id="ARBA00000077"/>
    </source>
</evidence>
<comment type="cofactor">
    <cofactor evidence="2">
        <name>Mg(2+)</name>
        <dbReference type="ChEBI" id="CHEBI:18420"/>
    </cofactor>
</comment>
<evidence type="ECO:0000256" key="5">
    <source>
        <dbReference type="ARBA" id="ARBA00007383"/>
    </source>
</evidence>
<dbReference type="GO" id="GO:0006298">
    <property type="term" value="P:mismatch repair"/>
    <property type="evidence" value="ECO:0007669"/>
    <property type="project" value="TreeGrafter"/>
</dbReference>
<comment type="function">
    <text evidence="3 14 16">Endonuclease that specifically degrades the RNA of RNA-DNA hybrids.</text>
</comment>
<dbReference type="InterPro" id="IPR036397">
    <property type="entry name" value="RNaseH_sf"/>
</dbReference>
<evidence type="ECO:0000256" key="9">
    <source>
        <dbReference type="ARBA" id="ARBA00022722"/>
    </source>
</evidence>
<evidence type="ECO:0000313" key="18">
    <source>
        <dbReference type="EMBL" id="CDR26694.1"/>
    </source>
</evidence>
<dbReference type="InterPro" id="IPR024567">
    <property type="entry name" value="RNase_HII/HIII_dom"/>
</dbReference>
<protein>
    <recommendedName>
        <fullName evidence="7 14">Ribonuclease HII</fullName>
        <shortName evidence="14">RNase HII</shortName>
        <ecNumber evidence="6 14">3.1.26.4</ecNumber>
    </recommendedName>
</protein>
<feature type="binding site" evidence="14 15">
    <location>
        <position position="170"/>
    </location>
    <ligand>
        <name>a divalent metal cation</name>
        <dbReference type="ChEBI" id="CHEBI:60240"/>
    </ligand>
</feature>
<keyword evidence="9 14" id="KW-0540">Nuclease</keyword>
<evidence type="ECO:0000256" key="8">
    <source>
        <dbReference type="ARBA" id="ARBA00022490"/>
    </source>
</evidence>
<dbReference type="Gene3D" id="3.30.420.10">
    <property type="entry name" value="Ribonuclease H-like superfamily/Ribonuclease H"/>
    <property type="match status" value="1"/>
</dbReference>
<evidence type="ECO:0000256" key="15">
    <source>
        <dbReference type="PROSITE-ProRule" id="PRU01319"/>
    </source>
</evidence>
<dbReference type="EMBL" id="CCEH01000001">
    <property type="protein sequence ID" value="CDR26694.1"/>
    <property type="molecule type" value="Genomic_DNA"/>
</dbReference>
<dbReference type="GO" id="GO:0004523">
    <property type="term" value="F:RNA-DNA hybrid ribonuclease activity"/>
    <property type="evidence" value="ECO:0007669"/>
    <property type="project" value="UniProtKB-UniRule"/>
</dbReference>
<gene>
    <name evidence="14 18" type="primary">rnhB</name>
    <name evidence="18" type="ORF">ERS140147_00142</name>
</gene>
<keyword evidence="11 14" id="KW-0255">Endonuclease</keyword>
<evidence type="ECO:0000313" key="19">
    <source>
        <dbReference type="Proteomes" id="UP000044616"/>
    </source>
</evidence>
<evidence type="ECO:0000256" key="3">
    <source>
        <dbReference type="ARBA" id="ARBA00004065"/>
    </source>
</evidence>
<dbReference type="FunFam" id="3.30.420.10:FF:000006">
    <property type="entry name" value="Ribonuclease HII"/>
    <property type="match status" value="1"/>
</dbReference>
<accession>A0A077UDW5</accession>
<dbReference type="PANTHER" id="PTHR10954">
    <property type="entry name" value="RIBONUCLEASE H2 SUBUNIT A"/>
    <property type="match status" value="1"/>
</dbReference>
<sequence length="255" mass="28682">MTLTIKEITQVINTINTIEELENHECFLDERKGVQTAITRRRKVLEKERALRQKYNEMTYFENEILTENPNAIICGIDEVGRGPLAGPVVACATILNSNHNYLGLDDSKKVSVTKRLELNEALKNEVTAFAYGIATAEEIDEFNIYKATQIAMQRAIDGLSVQPTHLLIDAMTLDNVLPQISLIKGDARSVSIAAASIMAKVFRDDYMTQLSKDYPEYGFEKNAGYATKQHLLAIDEIGIMKEHRKSFEPIKSLL</sequence>
<proteinExistence type="inferred from homology"/>
<feature type="domain" description="RNase H type-2" evidence="17">
    <location>
        <begin position="72"/>
        <end position="255"/>
    </location>
</feature>
<evidence type="ECO:0000256" key="14">
    <source>
        <dbReference type="HAMAP-Rule" id="MF_00052"/>
    </source>
</evidence>
<dbReference type="GO" id="GO:0032299">
    <property type="term" value="C:ribonuclease H2 complex"/>
    <property type="evidence" value="ECO:0007669"/>
    <property type="project" value="TreeGrafter"/>
</dbReference>
<evidence type="ECO:0000256" key="2">
    <source>
        <dbReference type="ARBA" id="ARBA00001946"/>
    </source>
</evidence>
<dbReference type="GO" id="GO:0005737">
    <property type="term" value="C:cytoplasm"/>
    <property type="evidence" value="ECO:0007669"/>
    <property type="project" value="UniProtKB-SubCell"/>
</dbReference>
<evidence type="ECO:0000256" key="7">
    <source>
        <dbReference type="ARBA" id="ARBA00019179"/>
    </source>
</evidence>
<dbReference type="Pfam" id="PF01351">
    <property type="entry name" value="RNase_HII"/>
    <property type="match status" value="1"/>
</dbReference>
<evidence type="ECO:0000256" key="6">
    <source>
        <dbReference type="ARBA" id="ARBA00012180"/>
    </source>
</evidence>
<dbReference type="HAMAP" id="MF_00052_B">
    <property type="entry name" value="RNase_HII_B"/>
    <property type="match status" value="1"/>
</dbReference>
<dbReference type="CDD" id="cd07182">
    <property type="entry name" value="RNase_HII_bacteria_HII_like"/>
    <property type="match status" value="1"/>
</dbReference>
<evidence type="ECO:0000256" key="10">
    <source>
        <dbReference type="ARBA" id="ARBA00022723"/>
    </source>
</evidence>
<organism evidence="18 19">
    <name type="scientific">Staphylococcus schweitzeri</name>
    <dbReference type="NCBI Taxonomy" id="1654388"/>
    <lineage>
        <taxon>Bacteria</taxon>
        <taxon>Bacillati</taxon>
        <taxon>Bacillota</taxon>
        <taxon>Bacilli</taxon>
        <taxon>Bacillales</taxon>
        <taxon>Staphylococcaceae</taxon>
        <taxon>Staphylococcus</taxon>
    </lineage>
</organism>
<dbReference type="RefSeq" id="WP_047528948.1">
    <property type="nucleotide sequence ID" value="NZ_CCEH01000001.1"/>
</dbReference>
<name>A0A077UDW5_9STAP</name>
<dbReference type="SUPFAM" id="SSF53098">
    <property type="entry name" value="Ribonuclease H-like"/>
    <property type="match status" value="1"/>
</dbReference>
<dbReference type="GO" id="GO:0003723">
    <property type="term" value="F:RNA binding"/>
    <property type="evidence" value="ECO:0007669"/>
    <property type="project" value="UniProtKB-UniRule"/>
</dbReference>
<keyword evidence="10 14" id="KW-0479">Metal-binding</keyword>
<evidence type="ECO:0000256" key="4">
    <source>
        <dbReference type="ARBA" id="ARBA00004496"/>
    </source>
</evidence>
<keyword evidence="12 14" id="KW-0378">Hydrolase</keyword>
<dbReference type="GO" id="GO:0030145">
    <property type="term" value="F:manganese ion binding"/>
    <property type="evidence" value="ECO:0007669"/>
    <property type="project" value="UniProtKB-UniRule"/>
</dbReference>
<dbReference type="EC" id="3.1.26.4" evidence="6 14"/>
<evidence type="ECO:0000259" key="17">
    <source>
        <dbReference type="PROSITE" id="PS51975"/>
    </source>
</evidence>
<dbReference type="InterPro" id="IPR001352">
    <property type="entry name" value="RNase_HII/HIII"/>
</dbReference>
<dbReference type="GO" id="GO:0043137">
    <property type="term" value="P:DNA replication, removal of RNA primer"/>
    <property type="evidence" value="ECO:0007669"/>
    <property type="project" value="TreeGrafter"/>
</dbReference>